<dbReference type="CDD" id="cd06587">
    <property type="entry name" value="VOC"/>
    <property type="match status" value="1"/>
</dbReference>
<dbReference type="Proteomes" id="UP000571950">
    <property type="component" value="Unassembled WGS sequence"/>
</dbReference>
<reference evidence="3 4" key="1">
    <citation type="submission" date="2020-08" db="EMBL/GenBank/DDBJ databases">
        <title>Genomic Encyclopedia of Type Strains, Phase IV (KMG-IV): sequencing the most valuable type-strain genomes for metagenomic binning, comparative biology and taxonomic classification.</title>
        <authorList>
            <person name="Goeker M."/>
        </authorList>
    </citation>
    <scope>NUCLEOTIDE SEQUENCE [LARGE SCALE GENOMIC DNA]</scope>
    <source>
        <strain evidence="3 4">DSM 26189</strain>
    </source>
</reference>
<name>A0A7W6FS41_9SPHN</name>
<dbReference type="Pfam" id="PF00903">
    <property type="entry name" value="Glyoxalase"/>
    <property type="match status" value="1"/>
</dbReference>
<dbReference type="SUPFAM" id="SSF54593">
    <property type="entry name" value="Glyoxalase/Bleomycin resistance protein/Dihydroxybiphenyl dioxygenase"/>
    <property type="match status" value="1"/>
</dbReference>
<evidence type="ECO:0000313" key="4">
    <source>
        <dbReference type="Proteomes" id="UP000571950"/>
    </source>
</evidence>
<dbReference type="GO" id="GO:0004493">
    <property type="term" value="F:methylmalonyl-CoA epimerase activity"/>
    <property type="evidence" value="ECO:0007669"/>
    <property type="project" value="TreeGrafter"/>
</dbReference>
<keyword evidence="4" id="KW-1185">Reference proteome</keyword>
<feature type="domain" description="VOC" evidence="2">
    <location>
        <begin position="7"/>
        <end position="120"/>
    </location>
</feature>
<dbReference type="InterPro" id="IPR004360">
    <property type="entry name" value="Glyas_Fos-R_dOase_dom"/>
</dbReference>
<keyword evidence="3" id="KW-0456">Lyase</keyword>
<evidence type="ECO:0000259" key="2">
    <source>
        <dbReference type="PROSITE" id="PS51819"/>
    </source>
</evidence>
<protein>
    <submittedName>
        <fullName evidence="3">Lactoylglutathione lyase</fullName>
        <ecNumber evidence="3">4.4.1.5</ecNumber>
    </submittedName>
</protein>
<dbReference type="PROSITE" id="PS51819">
    <property type="entry name" value="VOC"/>
    <property type="match status" value="1"/>
</dbReference>
<evidence type="ECO:0000256" key="1">
    <source>
        <dbReference type="ARBA" id="ARBA00022723"/>
    </source>
</evidence>
<dbReference type="Gene3D" id="3.10.180.10">
    <property type="entry name" value="2,3-Dihydroxybiphenyl 1,2-Dioxygenase, domain 1"/>
    <property type="match status" value="1"/>
</dbReference>
<keyword evidence="1" id="KW-0479">Metal-binding</keyword>
<dbReference type="GO" id="GO:0046491">
    <property type="term" value="P:L-methylmalonyl-CoA metabolic process"/>
    <property type="evidence" value="ECO:0007669"/>
    <property type="project" value="TreeGrafter"/>
</dbReference>
<sequence length="132" mass="15549">MSNRPHSLHHVNFPTSDPERTKQWYRKVFGMRHVDPKSNSKILLMTTGHFDLHFTPFPKERFKRLKPLHFAIEVEDFDGFLDHLDAIGVRHTRPVARPQNDSRFCYIHDPDGNMVELTWHGKLHVDTSPLLD</sequence>
<organism evidence="3 4">
    <name type="scientific">Sphingobium jiangsuense</name>
    <dbReference type="NCBI Taxonomy" id="870476"/>
    <lineage>
        <taxon>Bacteria</taxon>
        <taxon>Pseudomonadati</taxon>
        <taxon>Pseudomonadota</taxon>
        <taxon>Alphaproteobacteria</taxon>
        <taxon>Sphingomonadales</taxon>
        <taxon>Sphingomonadaceae</taxon>
        <taxon>Sphingobium</taxon>
    </lineage>
</organism>
<proteinExistence type="predicted"/>
<dbReference type="GO" id="GO:0046872">
    <property type="term" value="F:metal ion binding"/>
    <property type="evidence" value="ECO:0007669"/>
    <property type="project" value="UniProtKB-KW"/>
</dbReference>
<dbReference type="EMBL" id="JACIDT010000022">
    <property type="protein sequence ID" value="MBB3928347.1"/>
    <property type="molecule type" value="Genomic_DNA"/>
</dbReference>
<dbReference type="GO" id="GO:0004462">
    <property type="term" value="F:lactoylglutathione lyase activity"/>
    <property type="evidence" value="ECO:0007669"/>
    <property type="project" value="UniProtKB-EC"/>
</dbReference>
<dbReference type="InterPro" id="IPR029068">
    <property type="entry name" value="Glyas_Bleomycin-R_OHBP_Dase"/>
</dbReference>
<dbReference type="PANTHER" id="PTHR43048">
    <property type="entry name" value="METHYLMALONYL-COA EPIMERASE"/>
    <property type="match status" value="1"/>
</dbReference>
<dbReference type="EC" id="4.4.1.5" evidence="3"/>
<accession>A0A7W6FS41</accession>
<dbReference type="PANTHER" id="PTHR43048:SF3">
    <property type="entry name" value="METHYLMALONYL-COA EPIMERASE, MITOCHONDRIAL"/>
    <property type="match status" value="1"/>
</dbReference>
<dbReference type="InterPro" id="IPR051785">
    <property type="entry name" value="MMCE/EMCE_epimerase"/>
</dbReference>
<dbReference type="RefSeq" id="WP_188073627.1">
    <property type="nucleotide sequence ID" value="NZ_BSPS01000044.1"/>
</dbReference>
<gene>
    <name evidence="3" type="ORF">GGR43_004091</name>
</gene>
<comment type="caution">
    <text evidence="3">The sequence shown here is derived from an EMBL/GenBank/DDBJ whole genome shotgun (WGS) entry which is preliminary data.</text>
</comment>
<dbReference type="InterPro" id="IPR037523">
    <property type="entry name" value="VOC_core"/>
</dbReference>
<dbReference type="AlphaFoldDB" id="A0A7W6FS41"/>
<evidence type="ECO:0000313" key="3">
    <source>
        <dbReference type="EMBL" id="MBB3928347.1"/>
    </source>
</evidence>